<dbReference type="InterPro" id="IPR016187">
    <property type="entry name" value="CTDL_fold"/>
</dbReference>
<dbReference type="InterPro" id="IPR036465">
    <property type="entry name" value="vWFA_dom_sf"/>
</dbReference>
<evidence type="ECO:0000313" key="1">
    <source>
        <dbReference type="EnsemblMetazoa" id="PPA45693.1"/>
    </source>
</evidence>
<gene>
    <name evidence="1" type="primary">WBGene00284062</name>
</gene>
<protein>
    <submittedName>
        <fullName evidence="1">C-type lectin</fullName>
    </submittedName>
</protein>
<reference evidence="2" key="1">
    <citation type="journal article" date="2008" name="Nat. Genet.">
        <title>The Pristionchus pacificus genome provides a unique perspective on nematode lifestyle and parasitism.</title>
        <authorList>
            <person name="Dieterich C."/>
            <person name="Clifton S.W."/>
            <person name="Schuster L.N."/>
            <person name="Chinwalla A."/>
            <person name="Delehaunty K."/>
            <person name="Dinkelacker I."/>
            <person name="Fulton L."/>
            <person name="Fulton R."/>
            <person name="Godfrey J."/>
            <person name="Minx P."/>
            <person name="Mitreva M."/>
            <person name="Roeseler W."/>
            <person name="Tian H."/>
            <person name="Witte H."/>
            <person name="Yang S.P."/>
            <person name="Wilson R.K."/>
            <person name="Sommer R.J."/>
        </authorList>
    </citation>
    <scope>NUCLEOTIDE SEQUENCE [LARGE SCALE GENOMIC DNA]</scope>
    <source>
        <strain evidence="2">PS312</strain>
    </source>
</reference>
<dbReference type="Proteomes" id="UP000005239">
    <property type="component" value="Unassembled WGS sequence"/>
</dbReference>
<dbReference type="InterPro" id="IPR001304">
    <property type="entry name" value="C-type_lectin-like"/>
</dbReference>
<reference evidence="1" key="2">
    <citation type="submission" date="2022-06" db="UniProtKB">
        <authorList>
            <consortium name="EnsemblMetazoa"/>
        </authorList>
    </citation>
    <scope>IDENTIFICATION</scope>
    <source>
        <strain evidence="1">PS312</strain>
    </source>
</reference>
<dbReference type="EnsemblMetazoa" id="PPA45693.1">
    <property type="protein sequence ID" value="PPA45693.1"/>
    <property type="gene ID" value="WBGene00284062"/>
</dbReference>
<dbReference type="CDD" id="cd00037">
    <property type="entry name" value="CLECT"/>
    <property type="match status" value="1"/>
</dbReference>
<evidence type="ECO:0000313" key="2">
    <source>
        <dbReference type="Proteomes" id="UP000005239"/>
    </source>
</evidence>
<dbReference type="OrthoDB" id="7357196at2759"/>
<dbReference type="PROSITE" id="PS50041">
    <property type="entry name" value="C_TYPE_LECTIN_2"/>
    <property type="match status" value="1"/>
</dbReference>
<dbReference type="SMART" id="SM00034">
    <property type="entry name" value="CLECT"/>
    <property type="match status" value="1"/>
</dbReference>
<proteinExistence type="predicted"/>
<dbReference type="Gene3D" id="3.40.50.410">
    <property type="entry name" value="von Willebrand factor, type A domain"/>
    <property type="match status" value="1"/>
</dbReference>
<dbReference type="AlphaFoldDB" id="A0A2A6CJZ5"/>
<dbReference type="Pfam" id="PF00059">
    <property type="entry name" value="Lectin_C"/>
    <property type="match status" value="1"/>
</dbReference>
<dbReference type="SUPFAM" id="SSF53300">
    <property type="entry name" value="vWA-like"/>
    <property type="match status" value="1"/>
</dbReference>
<dbReference type="PROSITE" id="PS50234">
    <property type="entry name" value="VWFA"/>
    <property type="match status" value="1"/>
</dbReference>
<dbReference type="SMART" id="SM00327">
    <property type="entry name" value="VWA"/>
    <property type="match status" value="1"/>
</dbReference>
<organism evidence="1 2">
    <name type="scientific">Pristionchus pacificus</name>
    <name type="common">Parasitic nematode worm</name>
    <dbReference type="NCBI Taxonomy" id="54126"/>
    <lineage>
        <taxon>Eukaryota</taxon>
        <taxon>Metazoa</taxon>
        <taxon>Ecdysozoa</taxon>
        <taxon>Nematoda</taxon>
        <taxon>Chromadorea</taxon>
        <taxon>Rhabditida</taxon>
        <taxon>Rhabditina</taxon>
        <taxon>Diplogasteromorpha</taxon>
        <taxon>Diplogasteroidea</taxon>
        <taxon>Neodiplogasteridae</taxon>
        <taxon>Pristionchus</taxon>
    </lineage>
</organism>
<dbReference type="Gene3D" id="3.10.100.10">
    <property type="entry name" value="Mannose-Binding Protein A, subunit A"/>
    <property type="match status" value="1"/>
</dbReference>
<sequence>MGAPDSLVILLLLTVGTAHAYVFSCEEVKYKLLNTDFEVSTQFACLITRQGSPLDFVGQLEGVFVRADNVSTSFKSLATDACAERPGTGSWRIVSDLANPMSCSDGAALIFTSTRPTINVVSASYPIETLTTVLANGDEQLIGNEDHGMNLRVKECTGAGNITFYTGAGVGEEEQRFLLKSWRCADLSPLIISFDTVITIAVDSDVRLTLEYRPNDLTYGPGALAVTPVDRITVMASGRSDNLLNLYGYNYANFKTGNELTVSASCDPCSFDPQFDGFVQLLEFDADYNIVSQEKFREPGTYAFNFERQLQIEYKSNTVSPKDIWDRQDTFVVELSFSEPAKPTAPQEIVEEDPFCACKLDEKNGVPSGWSSNEIWLDVVVVLDTSEAMSQQSLADASTLIESFVATDVGLATDPHAKFYTRVGVIAMADEPLELYNLNMTTSDTILDKVQIKKGVSQIDILYAYIQAKTMLNKGVSRSPDRENTRQVVYYMSASTWNPKDDFQHNIEYFKEDGIIIVNDFKVPGEVQTSSLFALASDGYYYTDTSSMHSMQLLCRANCFCRADKTAYRNPSSDPAGQASGGCLLAQPTSYPFSKARDSCTAAGGGRLVSVHDADKAHALLQLMFNAAPKTFYYWMGYSKSDDGTWKWEDNSTLPYSNWDVNEPSAATVSKCAYVDIAEQGLFWGAGNCNINFPSACEFAPCAAGNQQC</sequence>
<dbReference type="PANTHER" id="PTHR31024">
    <property type="entry name" value="C-TYPE LECTIN"/>
    <property type="match status" value="1"/>
</dbReference>
<dbReference type="InterPro" id="IPR002035">
    <property type="entry name" value="VWF_A"/>
</dbReference>
<dbReference type="PANTHER" id="PTHR31024:SF3">
    <property type="entry name" value="C-TYPE LECTIN-RELATED"/>
    <property type="match status" value="1"/>
</dbReference>
<accession>A0A8R1V0Z0</accession>
<dbReference type="SUPFAM" id="SSF56436">
    <property type="entry name" value="C-type lectin-like"/>
    <property type="match status" value="1"/>
</dbReference>
<keyword evidence="2" id="KW-1185">Reference proteome</keyword>
<dbReference type="InterPro" id="IPR016186">
    <property type="entry name" value="C-type_lectin-like/link_sf"/>
</dbReference>
<dbReference type="Pfam" id="PF00092">
    <property type="entry name" value="VWA"/>
    <property type="match status" value="1"/>
</dbReference>
<accession>A0A2A6CJZ5</accession>
<name>A0A2A6CJZ5_PRIPA</name>